<dbReference type="SUPFAM" id="SSF54593">
    <property type="entry name" value="Glyoxalase/Bleomycin resistance protein/Dihydroxybiphenyl dioxygenase"/>
    <property type="match status" value="1"/>
</dbReference>
<evidence type="ECO:0000256" key="5">
    <source>
        <dbReference type="PIRSR" id="PIRSR009283-1"/>
    </source>
</evidence>
<dbReference type="PIRSF" id="PIRSF009283">
    <property type="entry name" value="HPP_dOase"/>
    <property type="match status" value="1"/>
</dbReference>
<dbReference type="PANTHER" id="PTHR11959:SF1">
    <property type="entry name" value="4-HYDROXYPHENYLPYRUVATE DIOXYGENASE"/>
    <property type="match status" value="1"/>
</dbReference>
<dbReference type="InterPro" id="IPR037523">
    <property type="entry name" value="VOC_core"/>
</dbReference>
<gene>
    <name evidence="7" type="primary">lly</name>
    <name evidence="7" type="ORF">NCTC10738_03463</name>
</gene>
<evidence type="ECO:0000256" key="1">
    <source>
        <dbReference type="ARBA" id="ARBA00005877"/>
    </source>
</evidence>
<dbReference type="GO" id="GO:0003868">
    <property type="term" value="F:4-hydroxyphenylpyruvate dioxygenase activity"/>
    <property type="evidence" value="ECO:0007669"/>
    <property type="project" value="UniProtKB-EC"/>
</dbReference>
<keyword evidence="7" id="KW-0223">Dioxygenase</keyword>
<dbReference type="EMBL" id="UGYO01000002">
    <property type="protein sequence ID" value="SUJ02147.1"/>
    <property type="molecule type" value="Genomic_DNA"/>
</dbReference>
<dbReference type="InterPro" id="IPR004360">
    <property type="entry name" value="Glyas_Fos-R_dOase_dom"/>
</dbReference>
<dbReference type="InterPro" id="IPR041736">
    <property type="entry name" value="4OHPhenylPyrv_dOase_N"/>
</dbReference>
<dbReference type="CDD" id="cd08342">
    <property type="entry name" value="HPPD_N_like"/>
    <property type="match status" value="1"/>
</dbReference>
<feature type="binding site" evidence="5">
    <location>
        <position position="326"/>
    </location>
    <ligand>
        <name>Fe cation</name>
        <dbReference type="ChEBI" id="CHEBI:24875"/>
    </ligand>
</feature>
<dbReference type="PANTHER" id="PTHR11959">
    <property type="entry name" value="4-HYDROXYPHENYLPYRUVATE DIOXYGENASE"/>
    <property type="match status" value="1"/>
</dbReference>
<dbReference type="Pfam" id="PF00903">
    <property type="entry name" value="Glyoxalase"/>
    <property type="match status" value="1"/>
</dbReference>
<dbReference type="NCBIfam" id="TIGR01263">
    <property type="entry name" value="4HPPD"/>
    <property type="match status" value="1"/>
</dbReference>
<dbReference type="Proteomes" id="UP000254069">
    <property type="component" value="Unassembled WGS sequence"/>
</dbReference>
<evidence type="ECO:0000256" key="3">
    <source>
        <dbReference type="ARBA" id="ARBA00022737"/>
    </source>
</evidence>
<dbReference type="GO" id="GO:0046872">
    <property type="term" value="F:metal ion binding"/>
    <property type="evidence" value="ECO:0007669"/>
    <property type="project" value="UniProtKB-KW"/>
</dbReference>
<comment type="cofactor">
    <cofactor evidence="5">
        <name>Fe cation</name>
        <dbReference type="ChEBI" id="CHEBI:24875"/>
    </cofactor>
    <text evidence="5">Binds 1 Fe cation per subunit.</text>
</comment>
<dbReference type="GO" id="GO:0006572">
    <property type="term" value="P:L-tyrosine catabolic process"/>
    <property type="evidence" value="ECO:0007669"/>
    <property type="project" value="TreeGrafter"/>
</dbReference>
<reference evidence="7 8" key="1">
    <citation type="submission" date="2018-06" db="EMBL/GenBank/DDBJ databases">
        <authorList>
            <consortium name="Pathogen Informatics"/>
            <person name="Doyle S."/>
        </authorList>
    </citation>
    <scope>NUCLEOTIDE SEQUENCE [LARGE SCALE GENOMIC DNA]</scope>
    <source>
        <strain evidence="7 8">NCTC10738</strain>
    </source>
</reference>
<accession>A0A380BKV4</accession>
<feature type="domain" description="VOC" evidence="6">
    <location>
        <begin position="167"/>
        <end position="317"/>
    </location>
</feature>
<keyword evidence="4 5" id="KW-0408">Iron</keyword>
<sequence length="358" mass="40825">MAASNIIEEDIEMASEKNPLGLLGIEFTEFATPDSDFMHQVFIDFGFSMLKKAKDREIFYYKQNDISFLLNKERQGFSAEFAKRHGPAICSMGWRVEDANYALQLAVSRGARPADQAHTDLPYPAIYGIGDSLIYFIDRFGEQDNIYKTDFVDLPAPVIVPEKGFMEVDHLTNNVHKGTMEQWSDFYKDIFGFTEVRYFDISGVQTALVSYALRSPDGSFCIPINEGKGDDKNQIDEYLREYNGPGVQHLAFRTRDIVASLDAMEGTSIETLDIIPEYYDTIFDKVPQVTENRDKIKHHQILVDGDDSGYLLQIFTKNLFGPIFIEIIQRKNNLGFGEGNFKALFESIERDQMKRGVL</sequence>
<evidence type="ECO:0000256" key="2">
    <source>
        <dbReference type="ARBA" id="ARBA00022723"/>
    </source>
</evidence>
<feature type="binding site" evidence="5">
    <location>
        <position position="170"/>
    </location>
    <ligand>
        <name>Fe cation</name>
        <dbReference type="ChEBI" id="CHEBI:24875"/>
    </ligand>
</feature>
<keyword evidence="3" id="KW-0677">Repeat</keyword>
<dbReference type="Pfam" id="PF14696">
    <property type="entry name" value="Glyoxalase_5"/>
    <property type="match status" value="1"/>
</dbReference>
<organism evidence="7 8">
    <name type="scientific">Shewanella algae</name>
    <dbReference type="NCBI Taxonomy" id="38313"/>
    <lineage>
        <taxon>Bacteria</taxon>
        <taxon>Pseudomonadati</taxon>
        <taxon>Pseudomonadota</taxon>
        <taxon>Gammaproteobacteria</taxon>
        <taxon>Alteromonadales</taxon>
        <taxon>Shewanellaceae</taxon>
        <taxon>Shewanella</taxon>
    </lineage>
</organism>
<feature type="domain" description="VOC" evidence="6">
    <location>
        <begin position="24"/>
        <end position="139"/>
    </location>
</feature>
<name>A0A380BKV4_9GAMM</name>
<dbReference type="CDD" id="cd07250">
    <property type="entry name" value="HPPD_C_like"/>
    <property type="match status" value="1"/>
</dbReference>
<dbReference type="InterPro" id="IPR041735">
    <property type="entry name" value="4OHPhenylPyrv_dOase_C"/>
</dbReference>
<evidence type="ECO:0000313" key="7">
    <source>
        <dbReference type="EMBL" id="SUJ02147.1"/>
    </source>
</evidence>
<keyword evidence="7" id="KW-0560">Oxidoreductase</keyword>
<comment type="similarity">
    <text evidence="1">Belongs to the 4HPPD family.</text>
</comment>
<dbReference type="InterPro" id="IPR005956">
    <property type="entry name" value="4OHPhenylPyrv_dOase"/>
</dbReference>
<dbReference type="InterPro" id="IPR029068">
    <property type="entry name" value="Glyas_Bleomycin-R_OHBP_Dase"/>
</dbReference>
<keyword evidence="2 5" id="KW-0479">Metal-binding</keyword>
<feature type="binding site" evidence="5">
    <location>
        <position position="249"/>
    </location>
    <ligand>
        <name>Fe cation</name>
        <dbReference type="ChEBI" id="CHEBI:24875"/>
    </ligand>
</feature>
<dbReference type="AlphaFoldDB" id="A0A380BKV4"/>
<dbReference type="PROSITE" id="PS51819">
    <property type="entry name" value="VOC"/>
    <property type="match status" value="2"/>
</dbReference>
<dbReference type="Gene3D" id="3.10.180.10">
    <property type="entry name" value="2,3-Dihydroxybiphenyl 1,2-Dioxygenase, domain 1"/>
    <property type="match status" value="2"/>
</dbReference>
<keyword evidence="7" id="KW-0670">Pyruvate</keyword>
<keyword evidence="8" id="KW-1185">Reference proteome</keyword>
<evidence type="ECO:0000256" key="4">
    <source>
        <dbReference type="ARBA" id="ARBA00023004"/>
    </source>
</evidence>
<proteinExistence type="inferred from homology"/>
<dbReference type="EC" id="1.13.11.27" evidence="7"/>
<evidence type="ECO:0000313" key="8">
    <source>
        <dbReference type="Proteomes" id="UP000254069"/>
    </source>
</evidence>
<evidence type="ECO:0000259" key="6">
    <source>
        <dbReference type="PROSITE" id="PS51819"/>
    </source>
</evidence>
<dbReference type="FunFam" id="3.10.180.10:FF:000007">
    <property type="entry name" value="4-hydroxyphenylpyruvate dioxygenase"/>
    <property type="match status" value="1"/>
</dbReference>
<protein>
    <submittedName>
        <fullName evidence="7">4-hydroxyphenylpyruvate dioxygenase</fullName>
        <ecNumber evidence="7">1.13.11.27</ecNumber>
    </submittedName>
</protein>